<dbReference type="Gene3D" id="3.90.120.10">
    <property type="entry name" value="DNA Methylase, subunit A, domain 2"/>
    <property type="match status" value="1"/>
</dbReference>
<evidence type="ECO:0000313" key="5">
    <source>
        <dbReference type="EMBL" id="GAA0305595.1"/>
    </source>
</evidence>
<keyword evidence="6" id="KW-1185">Reference proteome</keyword>
<dbReference type="GO" id="GO:0044027">
    <property type="term" value="P:negative regulation of gene expression via chromosomal CpG island methylation"/>
    <property type="evidence" value="ECO:0007669"/>
    <property type="project" value="TreeGrafter"/>
</dbReference>
<gene>
    <name evidence="5" type="ORF">GCM10009066_19340</name>
</gene>
<accession>A0AAV3S8D4</accession>
<protein>
    <recommendedName>
        <fullName evidence="1">DNA (cytosine-5-)-methyltransferase</fullName>
        <ecNumber evidence="1">2.1.1.37</ecNumber>
    </recommendedName>
</protein>
<keyword evidence="2" id="KW-0489">Methyltransferase</keyword>
<dbReference type="EMBL" id="BAAABL010000058">
    <property type="protein sequence ID" value="GAA0305595.1"/>
    <property type="molecule type" value="Genomic_DNA"/>
</dbReference>
<dbReference type="InterPro" id="IPR001525">
    <property type="entry name" value="C5_MeTfrase"/>
</dbReference>
<dbReference type="EC" id="2.1.1.37" evidence="1"/>
<dbReference type="Proteomes" id="UP001500837">
    <property type="component" value="Unassembled WGS sequence"/>
</dbReference>
<comment type="caution">
    <text evidence="5">The sequence shown here is derived from an EMBL/GenBank/DDBJ whole genome shotgun (WGS) entry which is preliminary data.</text>
</comment>
<evidence type="ECO:0000256" key="4">
    <source>
        <dbReference type="ARBA" id="ARBA00022691"/>
    </source>
</evidence>
<dbReference type="Pfam" id="PF00145">
    <property type="entry name" value="DNA_methylase"/>
    <property type="match status" value="2"/>
</dbReference>
<dbReference type="AlphaFoldDB" id="A0AAV3S8D4"/>
<dbReference type="RefSeq" id="WP_211313561.1">
    <property type="nucleotide sequence ID" value="NZ_BAAABL010000058.1"/>
</dbReference>
<evidence type="ECO:0000256" key="3">
    <source>
        <dbReference type="ARBA" id="ARBA00022679"/>
    </source>
</evidence>
<organism evidence="5 6">
    <name type="scientific">Halarchaeum salinum</name>
    <dbReference type="NCBI Taxonomy" id="489912"/>
    <lineage>
        <taxon>Archaea</taxon>
        <taxon>Methanobacteriati</taxon>
        <taxon>Methanobacteriota</taxon>
        <taxon>Stenosarchaea group</taxon>
        <taxon>Halobacteria</taxon>
        <taxon>Halobacteriales</taxon>
        <taxon>Halobacteriaceae</taxon>
    </lineage>
</organism>
<dbReference type="PANTHER" id="PTHR10629">
    <property type="entry name" value="CYTOSINE-SPECIFIC METHYLTRANSFERASE"/>
    <property type="match status" value="1"/>
</dbReference>
<dbReference type="Gene3D" id="3.40.50.150">
    <property type="entry name" value="Vaccinia Virus protein VP39"/>
    <property type="match status" value="1"/>
</dbReference>
<dbReference type="SUPFAM" id="SSF53335">
    <property type="entry name" value="S-adenosyl-L-methionine-dependent methyltransferases"/>
    <property type="match status" value="1"/>
</dbReference>
<dbReference type="GO" id="GO:0003886">
    <property type="term" value="F:DNA (cytosine-5-)-methyltransferase activity"/>
    <property type="evidence" value="ECO:0007669"/>
    <property type="project" value="UniProtKB-EC"/>
</dbReference>
<dbReference type="InterPro" id="IPR050390">
    <property type="entry name" value="C5-Methyltransferase"/>
</dbReference>
<dbReference type="PANTHER" id="PTHR10629:SF52">
    <property type="entry name" value="DNA (CYTOSINE-5)-METHYLTRANSFERASE 1"/>
    <property type="match status" value="1"/>
</dbReference>
<reference evidence="5 6" key="1">
    <citation type="journal article" date="2019" name="Int. J. Syst. Evol. Microbiol.">
        <title>The Global Catalogue of Microorganisms (GCM) 10K type strain sequencing project: providing services to taxonomists for standard genome sequencing and annotation.</title>
        <authorList>
            <consortium name="The Broad Institute Genomics Platform"/>
            <consortium name="The Broad Institute Genome Sequencing Center for Infectious Disease"/>
            <person name="Wu L."/>
            <person name="Ma J."/>
        </authorList>
    </citation>
    <scope>NUCLEOTIDE SEQUENCE [LARGE SCALE GENOMIC DNA]</scope>
    <source>
        <strain evidence="5 6">JCM 16330</strain>
    </source>
</reference>
<proteinExistence type="predicted"/>
<dbReference type="PRINTS" id="PR00105">
    <property type="entry name" value="C5METTRFRASE"/>
</dbReference>
<dbReference type="PROSITE" id="PS51257">
    <property type="entry name" value="PROKAR_LIPOPROTEIN"/>
    <property type="match status" value="1"/>
</dbReference>
<evidence type="ECO:0000313" key="6">
    <source>
        <dbReference type="Proteomes" id="UP001500837"/>
    </source>
</evidence>
<dbReference type="GO" id="GO:0032259">
    <property type="term" value="P:methylation"/>
    <property type="evidence" value="ECO:0007669"/>
    <property type="project" value="UniProtKB-KW"/>
</dbReference>
<evidence type="ECO:0000256" key="2">
    <source>
        <dbReference type="ARBA" id="ARBA00022603"/>
    </source>
</evidence>
<dbReference type="InterPro" id="IPR029063">
    <property type="entry name" value="SAM-dependent_MTases_sf"/>
</dbReference>
<keyword evidence="3" id="KW-0808">Transferase</keyword>
<keyword evidence="4" id="KW-0949">S-adenosyl-L-methionine</keyword>
<sequence>MSDRIQAVDLFCGGGGFSTGLALACEDLGHDVDLVAVNHWTTAIETHERNHAWAEHRNAKVEELHPPDVVDPGEVDLLVASPECTHFSVARGGKPVSEQKRASPWHVIDWAQKVRPDAVLLENVKELRSWGPVDEDGQPSRNGELFEAWINSLHALGYSVEYRVLNAADFGDATSRERLFVVGRLEERATFPEPTHSEDGDDLPSWRSAAEILDWEDRGKSLWERSQPLVENTMARIAEGLRRHCHDDVAAFADVVGELGKADVEAMQEDVVPAADAHEAAEDRESPFLVRGPTAAADGGQESAFVLGQHSGSVARDVEERALPTIATRGAIQLYAPEAFVLPRNGAHGDLHSNATFTPESRPLQTVTASNHDGHLVSPFLVEYYGNGRAQSVEDPLPTVTTRDRFALVVPELYPFGLDVRFRMLKPSELAAAQGFPSDYDFAGSTKKDVTEQIGNAVPVNLARALCRHLLTDGEPALSTFGGGVTAEMEADD</sequence>
<evidence type="ECO:0000256" key="1">
    <source>
        <dbReference type="ARBA" id="ARBA00011975"/>
    </source>
</evidence>
<dbReference type="PROSITE" id="PS51679">
    <property type="entry name" value="SAM_MT_C5"/>
    <property type="match status" value="1"/>
</dbReference>
<dbReference type="GO" id="GO:0003677">
    <property type="term" value="F:DNA binding"/>
    <property type="evidence" value="ECO:0007669"/>
    <property type="project" value="TreeGrafter"/>
</dbReference>
<name>A0AAV3S8D4_9EURY</name>